<comment type="caution">
    <text evidence="1">The sequence shown here is derived from an EMBL/GenBank/DDBJ whole genome shotgun (WGS) entry which is preliminary data.</text>
</comment>
<name>A0AAW2RFZ2_SESRA</name>
<reference evidence="1" key="2">
    <citation type="journal article" date="2024" name="Plant">
        <title>Genomic evolution and insights into agronomic trait innovations of Sesamum species.</title>
        <authorList>
            <person name="Miao H."/>
            <person name="Wang L."/>
            <person name="Qu L."/>
            <person name="Liu H."/>
            <person name="Sun Y."/>
            <person name="Le M."/>
            <person name="Wang Q."/>
            <person name="Wei S."/>
            <person name="Zheng Y."/>
            <person name="Lin W."/>
            <person name="Duan Y."/>
            <person name="Cao H."/>
            <person name="Xiong S."/>
            <person name="Wang X."/>
            <person name="Wei L."/>
            <person name="Li C."/>
            <person name="Ma Q."/>
            <person name="Ju M."/>
            <person name="Zhao R."/>
            <person name="Li G."/>
            <person name="Mu C."/>
            <person name="Tian Q."/>
            <person name="Mei H."/>
            <person name="Zhang T."/>
            <person name="Gao T."/>
            <person name="Zhang H."/>
        </authorList>
    </citation>
    <scope>NUCLEOTIDE SEQUENCE</scope>
    <source>
        <strain evidence="1">G02</strain>
    </source>
</reference>
<organism evidence="1">
    <name type="scientific">Sesamum radiatum</name>
    <name type="common">Black benniseed</name>
    <dbReference type="NCBI Taxonomy" id="300843"/>
    <lineage>
        <taxon>Eukaryota</taxon>
        <taxon>Viridiplantae</taxon>
        <taxon>Streptophyta</taxon>
        <taxon>Embryophyta</taxon>
        <taxon>Tracheophyta</taxon>
        <taxon>Spermatophyta</taxon>
        <taxon>Magnoliopsida</taxon>
        <taxon>eudicotyledons</taxon>
        <taxon>Gunneridae</taxon>
        <taxon>Pentapetalae</taxon>
        <taxon>asterids</taxon>
        <taxon>lamiids</taxon>
        <taxon>Lamiales</taxon>
        <taxon>Pedaliaceae</taxon>
        <taxon>Sesamum</taxon>
    </lineage>
</organism>
<evidence type="ECO:0000313" key="1">
    <source>
        <dbReference type="EMBL" id="KAL0379072.1"/>
    </source>
</evidence>
<sequence>MVREGLIRWDKSNFGHVRSRVKELEEQLVKSNLISAEGRLLHGHLRNELEELLSREEFMWKQRGKAQWLKERDRNTPFFHARASARRRKNSISQLRDRDGEWCNSKEGIQHIISTYFPEFFRSTNPSEKVIAEALGGMTARVSDDMNEALIQPFSPDEVKHLIFQMYPYKFPGPDGLSPVFYQKYWHIVGPEVTSFVIDFLSLGKFDANFNYTFIMFIPKCPSHECMTHFRPISLCNITYKIASKCLLTG</sequence>
<dbReference type="PANTHER" id="PTHR46890:SF48">
    <property type="entry name" value="RNA-DIRECTED DNA POLYMERASE"/>
    <property type="match status" value="1"/>
</dbReference>
<proteinExistence type="predicted"/>
<dbReference type="AlphaFoldDB" id="A0AAW2RFZ2"/>
<evidence type="ECO:0008006" key="2">
    <source>
        <dbReference type="Google" id="ProtNLM"/>
    </source>
</evidence>
<dbReference type="InterPro" id="IPR052343">
    <property type="entry name" value="Retrotransposon-Effector_Assoc"/>
</dbReference>
<reference evidence="1" key="1">
    <citation type="submission" date="2020-06" db="EMBL/GenBank/DDBJ databases">
        <authorList>
            <person name="Li T."/>
            <person name="Hu X."/>
            <person name="Zhang T."/>
            <person name="Song X."/>
            <person name="Zhang H."/>
            <person name="Dai N."/>
            <person name="Sheng W."/>
            <person name="Hou X."/>
            <person name="Wei L."/>
        </authorList>
    </citation>
    <scope>NUCLEOTIDE SEQUENCE</scope>
    <source>
        <strain evidence="1">G02</strain>
        <tissue evidence="1">Leaf</tissue>
    </source>
</reference>
<dbReference type="PANTHER" id="PTHR46890">
    <property type="entry name" value="NON-LTR RETROLELEMENT REVERSE TRANSCRIPTASE-LIKE PROTEIN-RELATED"/>
    <property type="match status" value="1"/>
</dbReference>
<accession>A0AAW2RFZ2</accession>
<gene>
    <name evidence="1" type="ORF">Sradi_3212700</name>
</gene>
<protein>
    <recommendedName>
        <fullName evidence="2">Reverse transcriptase</fullName>
    </recommendedName>
</protein>
<dbReference type="EMBL" id="JACGWJ010000013">
    <property type="protein sequence ID" value="KAL0379072.1"/>
    <property type="molecule type" value="Genomic_DNA"/>
</dbReference>